<sequence>MNKILLFFLIGFSVVAQNRISIEGKVIVPKNEQASLIEVLNSTTGYGTITNADGSFKLAVGLDDKIEFKAVQYQDFSVVVDRGIINSKQMIITINVGVNELEEVVVTPYDLNGNIEVDLEKINLVDVNPRLSDTREIMQSYEANNPNYVPITVQESPTEVRFIKNGLNVANMFRAIFKEDLASKQPKTRTQKQLRGIFQDEFFKQQLNINPENINAFINFVENNGLTENLLKKDNELDLIRFLLVKAEQFKKG</sequence>
<dbReference type="RefSeq" id="WP_073192008.1">
    <property type="nucleotide sequence ID" value="NZ_FQTW01000002.1"/>
</dbReference>
<evidence type="ECO:0000313" key="2">
    <source>
        <dbReference type="Proteomes" id="UP000184462"/>
    </source>
</evidence>
<dbReference type="InterPro" id="IPR008969">
    <property type="entry name" value="CarboxyPept-like_regulatory"/>
</dbReference>
<protein>
    <recommendedName>
        <fullName evidence="3">CarboxypepD_reg-like domain-containing protein</fullName>
    </recommendedName>
</protein>
<dbReference type="Proteomes" id="UP000184462">
    <property type="component" value="Unassembled WGS sequence"/>
</dbReference>
<evidence type="ECO:0008006" key="3">
    <source>
        <dbReference type="Google" id="ProtNLM"/>
    </source>
</evidence>
<name>A0A1M4TWA8_9FLAO</name>
<dbReference type="OrthoDB" id="1436952at2"/>
<dbReference type="EMBL" id="FQTW01000002">
    <property type="protein sequence ID" value="SHE48771.1"/>
    <property type="molecule type" value="Genomic_DNA"/>
</dbReference>
<dbReference type="AlphaFoldDB" id="A0A1M4TWA8"/>
<organism evidence="1 2">
    <name type="scientific">Psychroflexus salarius</name>
    <dbReference type="NCBI Taxonomy" id="1155689"/>
    <lineage>
        <taxon>Bacteria</taxon>
        <taxon>Pseudomonadati</taxon>
        <taxon>Bacteroidota</taxon>
        <taxon>Flavobacteriia</taxon>
        <taxon>Flavobacteriales</taxon>
        <taxon>Flavobacteriaceae</taxon>
        <taxon>Psychroflexus</taxon>
    </lineage>
</organism>
<dbReference type="SUPFAM" id="SSF49464">
    <property type="entry name" value="Carboxypeptidase regulatory domain-like"/>
    <property type="match status" value="1"/>
</dbReference>
<keyword evidence="2" id="KW-1185">Reference proteome</keyword>
<evidence type="ECO:0000313" key="1">
    <source>
        <dbReference type="EMBL" id="SHE48771.1"/>
    </source>
</evidence>
<accession>A0A1M4TWA8</accession>
<proteinExistence type="predicted"/>
<reference evidence="1 2" key="1">
    <citation type="submission" date="2016-11" db="EMBL/GenBank/DDBJ databases">
        <authorList>
            <person name="Jaros S."/>
            <person name="Januszkiewicz K."/>
            <person name="Wedrychowicz H."/>
        </authorList>
    </citation>
    <scope>NUCLEOTIDE SEQUENCE [LARGE SCALE GENOMIC DNA]</scope>
    <source>
        <strain evidence="1 2">DSM 25661</strain>
    </source>
</reference>
<gene>
    <name evidence="1" type="ORF">SAMN05444278_10257</name>
</gene>
<dbReference type="STRING" id="1155689.SAMN05444278_10257"/>